<dbReference type="EMBL" id="JAMXLR010000092">
    <property type="protein sequence ID" value="MCO6047833.1"/>
    <property type="molecule type" value="Genomic_DNA"/>
</dbReference>
<reference evidence="1" key="1">
    <citation type="submission" date="2022-06" db="EMBL/GenBank/DDBJ databases">
        <title>Aeoliella straminimaris, a novel planctomycete from sediments.</title>
        <authorList>
            <person name="Vitorino I.R."/>
            <person name="Lage O.M."/>
        </authorList>
    </citation>
    <scope>NUCLEOTIDE SEQUENCE</scope>
    <source>
        <strain evidence="1">ICT_H6.2</strain>
    </source>
</reference>
<keyword evidence="2" id="KW-1185">Reference proteome</keyword>
<evidence type="ECO:0000313" key="1">
    <source>
        <dbReference type="EMBL" id="MCO6047833.1"/>
    </source>
</evidence>
<dbReference type="GO" id="GO:0009116">
    <property type="term" value="P:nucleoside metabolic process"/>
    <property type="evidence" value="ECO:0007669"/>
    <property type="project" value="InterPro"/>
</dbReference>
<dbReference type="Gene3D" id="3.40.50.1580">
    <property type="entry name" value="Nucleoside phosphorylase domain"/>
    <property type="match status" value="1"/>
</dbReference>
<proteinExistence type="predicted"/>
<dbReference type="SUPFAM" id="SSF53167">
    <property type="entry name" value="Purine and uridine phosphorylases"/>
    <property type="match status" value="1"/>
</dbReference>
<protein>
    <submittedName>
        <fullName evidence="1">Uncharacterized protein</fullName>
    </submittedName>
</protein>
<dbReference type="GO" id="GO:0003824">
    <property type="term" value="F:catalytic activity"/>
    <property type="evidence" value="ECO:0007669"/>
    <property type="project" value="InterPro"/>
</dbReference>
<gene>
    <name evidence="1" type="ORF">NG895_28340</name>
</gene>
<comment type="caution">
    <text evidence="1">The sequence shown here is derived from an EMBL/GenBank/DDBJ whole genome shotgun (WGS) entry which is preliminary data.</text>
</comment>
<dbReference type="AlphaFoldDB" id="A0A9X2JK89"/>
<accession>A0A9X2JK89</accession>
<dbReference type="Proteomes" id="UP001155241">
    <property type="component" value="Unassembled WGS sequence"/>
</dbReference>
<organism evidence="1 2">
    <name type="scientific">Aeoliella straminimaris</name>
    <dbReference type="NCBI Taxonomy" id="2954799"/>
    <lineage>
        <taxon>Bacteria</taxon>
        <taxon>Pseudomonadati</taxon>
        <taxon>Planctomycetota</taxon>
        <taxon>Planctomycetia</taxon>
        <taxon>Pirellulales</taxon>
        <taxon>Lacipirellulaceae</taxon>
        <taxon>Aeoliella</taxon>
    </lineage>
</organism>
<sequence>MRWLWQHGIRWATSRVVDEAKRAATNEFLGDQEEPDEQAEDAPNPVAFLCQTKFLFDAVADELASKRHFEANHLVVCTGKLTGRPVVIVRSQASSPDVPHLVAATVDGHHPRFALTLSEATALNRDIAPATVVMATRVMDGQGHTLRIDGQSPTGSGLIRGSILHSGVTRGGELTDPEHAPQCEDTWSLPLARACGTTGLPLMVAAVVLQPPTELQSKETAALKHQQSLAGKTGVLAGMLFKKRSGLRDLWNENQARWDAAVRVGELAKRLVQASG</sequence>
<dbReference type="RefSeq" id="WP_252855940.1">
    <property type="nucleotide sequence ID" value="NZ_JAMXLR010000092.1"/>
</dbReference>
<name>A0A9X2JK89_9BACT</name>
<evidence type="ECO:0000313" key="2">
    <source>
        <dbReference type="Proteomes" id="UP001155241"/>
    </source>
</evidence>
<dbReference type="InterPro" id="IPR035994">
    <property type="entry name" value="Nucleoside_phosphorylase_sf"/>
</dbReference>